<dbReference type="Gene3D" id="3.30.70.270">
    <property type="match status" value="1"/>
</dbReference>
<dbReference type="OrthoDB" id="10448857at2759"/>
<dbReference type="AlphaFoldDB" id="A0A8X6PFH8"/>
<dbReference type="InterPro" id="IPR043128">
    <property type="entry name" value="Rev_trsase/Diguanyl_cyclase"/>
</dbReference>
<reference evidence="1" key="1">
    <citation type="submission" date="2020-08" db="EMBL/GenBank/DDBJ databases">
        <title>Multicomponent nature underlies the extraordinary mechanical properties of spider dragline silk.</title>
        <authorList>
            <person name="Kono N."/>
            <person name="Nakamura H."/>
            <person name="Mori M."/>
            <person name="Yoshida Y."/>
            <person name="Ohtoshi R."/>
            <person name="Malay A.D."/>
            <person name="Moran D.A.P."/>
            <person name="Tomita M."/>
            <person name="Numata K."/>
            <person name="Arakawa K."/>
        </authorList>
    </citation>
    <scope>NUCLEOTIDE SEQUENCE</scope>
</reference>
<accession>A0A8X6PFH8</accession>
<proteinExistence type="predicted"/>
<keyword evidence="2" id="KW-1185">Reference proteome</keyword>
<comment type="caution">
    <text evidence="1">The sequence shown here is derived from an EMBL/GenBank/DDBJ whole genome shotgun (WGS) entry which is preliminary data.</text>
</comment>
<evidence type="ECO:0000313" key="2">
    <source>
        <dbReference type="Proteomes" id="UP000887013"/>
    </source>
</evidence>
<sequence length="151" mass="17077">MILSGLDFLLCYLDDILIASPDDDAQFLRHLQITIRDLKSLLTTTHGRKSVFGVSELSSCSHIFIFNNAATSSLKTAFLGPYAFEHRKKKLFDVAVEGLIKRISIDHLQSAFFFKGEAENLKSTVDTESKNVYEIKSGRHVKLPDHLKDYI</sequence>
<protein>
    <recommendedName>
        <fullName evidence="3">Reverse transcriptase domain-containing protein</fullName>
    </recommendedName>
</protein>
<dbReference type="Proteomes" id="UP000887013">
    <property type="component" value="Unassembled WGS sequence"/>
</dbReference>
<dbReference type="PANTHER" id="PTHR38681">
    <property type="entry name" value="RETROVIRUS-RELATED POL POLYPROTEIN FROM TRANSPOSON 412-LIKE PROTEIN-RELATED"/>
    <property type="match status" value="1"/>
</dbReference>
<evidence type="ECO:0000313" key="1">
    <source>
        <dbReference type="EMBL" id="GFT63865.1"/>
    </source>
</evidence>
<name>A0A8X6PFH8_NEPPI</name>
<gene>
    <name evidence="1" type="ORF">NPIL_521461</name>
</gene>
<organism evidence="1 2">
    <name type="scientific">Nephila pilipes</name>
    <name type="common">Giant wood spider</name>
    <name type="synonym">Nephila maculata</name>
    <dbReference type="NCBI Taxonomy" id="299642"/>
    <lineage>
        <taxon>Eukaryota</taxon>
        <taxon>Metazoa</taxon>
        <taxon>Ecdysozoa</taxon>
        <taxon>Arthropoda</taxon>
        <taxon>Chelicerata</taxon>
        <taxon>Arachnida</taxon>
        <taxon>Araneae</taxon>
        <taxon>Araneomorphae</taxon>
        <taxon>Entelegynae</taxon>
        <taxon>Araneoidea</taxon>
        <taxon>Nephilidae</taxon>
        <taxon>Nephila</taxon>
    </lineage>
</organism>
<evidence type="ECO:0008006" key="3">
    <source>
        <dbReference type="Google" id="ProtNLM"/>
    </source>
</evidence>
<dbReference type="EMBL" id="BMAW01019538">
    <property type="protein sequence ID" value="GFT63865.1"/>
    <property type="molecule type" value="Genomic_DNA"/>
</dbReference>
<dbReference type="PANTHER" id="PTHR38681:SF1">
    <property type="entry name" value="RETROVIRUS-RELATED POL POLYPROTEIN FROM TRANSPOSON 412-LIKE PROTEIN"/>
    <property type="match status" value="1"/>
</dbReference>